<feature type="region of interest" description="Disordered" evidence="1">
    <location>
        <begin position="42"/>
        <end position="66"/>
    </location>
</feature>
<evidence type="ECO:0000313" key="2">
    <source>
        <dbReference type="EMBL" id="RDW85120.1"/>
    </source>
</evidence>
<keyword evidence="3" id="KW-1185">Reference proteome</keyword>
<comment type="caution">
    <text evidence="2">The sequence shown here is derived from an EMBL/GenBank/DDBJ whole genome shotgun (WGS) entry which is preliminary data.</text>
</comment>
<reference evidence="2 3" key="1">
    <citation type="journal article" date="2018" name="IMA Fungus">
        <title>IMA Genome-F 9: Draft genome sequence of Annulohypoxylon stygium, Aspergillus mulundensis, Berkeleyomyces basicola (syn. Thielaviopsis basicola), Ceratocystis smalleyi, two Cercospora beticola strains, Coleophoma cylindrospora, Fusarium fracticaudum, Phialophora cf. hyalina, and Morchella septimelata.</title>
        <authorList>
            <person name="Wingfield B.D."/>
            <person name="Bills G.F."/>
            <person name="Dong Y."/>
            <person name="Huang W."/>
            <person name="Nel W.J."/>
            <person name="Swalarsk-Parry B.S."/>
            <person name="Vaghefi N."/>
            <person name="Wilken P.M."/>
            <person name="An Z."/>
            <person name="de Beer Z.W."/>
            <person name="De Vos L."/>
            <person name="Chen L."/>
            <person name="Duong T.A."/>
            <person name="Gao Y."/>
            <person name="Hammerbacher A."/>
            <person name="Kikkert J.R."/>
            <person name="Li Y."/>
            <person name="Li H."/>
            <person name="Li K."/>
            <person name="Li Q."/>
            <person name="Liu X."/>
            <person name="Ma X."/>
            <person name="Naidoo K."/>
            <person name="Pethybridge S.J."/>
            <person name="Sun J."/>
            <person name="Steenkamp E.T."/>
            <person name="van der Nest M.A."/>
            <person name="van Wyk S."/>
            <person name="Wingfield M.J."/>
            <person name="Xiong C."/>
            <person name="Yue Q."/>
            <person name="Zhang X."/>
        </authorList>
    </citation>
    <scope>NUCLEOTIDE SEQUENCE [LARGE SCALE GENOMIC DNA]</scope>
    <source>
        <strain evidence="2 3">BP6252</strain>
    </source>
</reference>
<protein>
    <submittedName>
        <fullName evidence="2">Uncharacterized protein</fullName>
    </submittedName>
</protein>
<gene>
    <name evidence="2" type="ORF">BP6252_02710</name>
</gene>
<dbReference type="EMBL" id="PDLM01000002">
    <property type="protein sequence ID" value="RDW85120.1"/>
    <property type="molecule type" value="Genomic_DNA"/>
</dbReference>
<accession>A0A3D8SFJ2</accession>
<proteinExistence type="predicted"/>
<organism evidence="2 3">
    <name type="scientific">Coleophoma cylindrospora</name>
    <dbReference type="NCBI Taxonomy" id="1849047"/>
    <lineage>
        <taxon>Eukaryota</taxon>
        <taxon>Fungi</taxon>
        <taxon>Dikarya</taxon>
        <taxon>Ascomycota</taxon>
        <taxon>Pezizomycotina</taxon>
        <taxon>Leotiomycetes</taxon>
        <taxon>Helotiales</taxon>
        <taxon>Dermateaceae</taxon>
        <taxon>Coleophoma</taxon>
    </lineage>
</organism>
<name>A0A3D8SFJ2_9HELO</name>
<evidence type="ECO:0000313" key="3">
    <source>
        <dbReference type="Proteomes" id="UP000256645"/>
    </source>
</evidence>
<sequence length="66" mass="7207">MTTYSLVDVVPDSIGDGVECPVFHEFIDAGSNLEHRDIHLKAESTGENNTEENVVPSDEEAARVYG</sequence>
<dbReference type="AlphaFoldDB" id="A0A3D8SFJ2"/>
<evidence type="ECO:0000256" key="1">
    <source>
        <dbReference type="SAM" id="MobiDB-lite"/>
    </source>
</evidence>
<dbReference type="Proteomes" id="UP000256645">
    <property type="component" value="Unassembled WGS sequence"/>
</dbReference>